<accession>A0A076F5B8</accession>
<dbReference type="Proteomes" id="UP000028488">
    <property type="component" value="Plasmid pPDG2"/>
</dbReference>
<dbReference type="Gene3D" id="6.10.10.40">
    <property type="entry name" value="Catechol 1,2-dioxygenase multimerisation domain-like"/>
    <property type="match status" value="1"/>
</dbReference>
<keyword evidence="6" id="KW-0408">Iron</keyword>
<dbReference type="PANTHER" id="PTHR33711:SF7">
    <property type="entry name" value="INTRADIOL RING-CLEAVAGE DIOXYGENASES DOMAIN-CONTAINING PROTEIN-RELATED"/>
    <property type="match status" value="1"/>
</dbReference>
<keyword evidence="4 9" id="KW-0223">Dioxygenase</keyword>
<evidence type="ECO:0000256" key="2">
    <source>
        <dbReference type="ARBA" id="ARBA00007825"/>
    </source>
</evidence>
<dbReference type="RefSeq" id="WP_128643193.1">
    <property type="nucleotide sequence ID" value="NZ_CP008949.1"/>
</dbReference>
<feature type="domain" description="Intradiol ring-cleavage dioxygenases" evidence="8">
    <location>
        <begin position="138"/>
        <end position="166"/>
    </location>
</feature>
<dbReference type="Pfam" id="PF04444">
    <property type="entry name" value="Dioxygenase_N"/>
    <property type="match status" value="1"/>
</dbReference>
<dbReference type="Pfam" id="PF00775">
    <property type="entry name" value="Dioxygenase_C"/>
    <property type="match status" value="1"/>
</dbReference>
<sequence length="286" mass="31847">MSAGIEVSPTALASGNAATERFRERGVRRGDPPTSPRRISEIVNEVLHGIHDAIRRHKVTYTEYQAVKDWLISVGENGEWPLFMDVFLEHVVEEVAHEHRQGSQGTIEGPYYLPGQKTLPSHSALPMREDERGTRFVFTGQVLGLEGEPVPFARLDLWHADNDGYYSGFAPGIPEGNLRGVIVTDEHGKFAITTILPAPYQIPTDGAVGALIRSAEWSPWRPAHLHLIVSKLGYFPLTTQLYFRDGQWLDNDIAQATKPELILDVAPNPVGVLETHYDFTLDPVQP</sequence>
<dbReference type="PANTHER" id="PTHR33711">
    <property type="entry name" value="DIOXYGENASE, PUTATIVE (AFU_ORTHOLOGUE AFUA_2G02910)-RELATED"/>
    <property type="match status" value="1"/>
</dbReference>
<evidence type="ECO:0000313" key="10">
    <source>
        <dbReference type="Proteomes" id="UP000028488"/>
    </source>
</evidence>
<evidence type="ECO:0000256" key="3">
    <source>
        <dbReference type="ARBA" id="ARBA00022723"/>
    </source>
</evidence>
<evidence type="ECO:0000256" key="4">
    <source>
        <dbReference type="ARBA" id="ARBA00022964"/>
    </source>
</evidence>
<dbReference type="InterPro" id="IPR000627">
    <property type="entry name" value="Intradiol_dOase_C"/>
</dbReference>
<dbReference type="PROSITE" id="PS00083">
    <property type="entry name" value="INTRADIOL_DIOXYGENAS"/>
    <property type="match status" value="1"/>
</dbReference>
<comment type="cofactor">
    <cofactor evidence="1">
        <name>Fe(3+)</name>
        <dbReference type="ChEBI" id="CHEBI:29034"/>
    </cofactor>
</comment>
<reference evidence="9 10" key="1">
    <citation type="submission" date="2014-07" db="EMBL/GenBank/DDBJ databases">
        <title>Genome Sequence of Rhodococcus opacus Strain R7, a Biodegrader of Mono- and Polycyclic Aromatic Hydrocarbons.</title>
        <authorList>
            <person name="Di Gennaro P."/>
            <person name="Zampolli J."/>
            <person name="Presti I."/>
            <person name="Cappelletti M."/>
            <person name="D'Ursi P."/>
            <person name="Orro A."/>
            <person name="Mezzelani A."/>
            <person name="Milanesi L."/>
        </authorList>
    </citation>
    <scope>NUCLEOTIDE SEQUENCE [LARGE SCALE GENOMIC DNA]</scope>
    <source>
        <strain evidence="9 10">R7</strain>
        <plasmid evidence="9">pPDG2</plasmid>
    </source>
</reference>
<keyword evidence="9" id="KW-0614">Plasmid</keyword>
<protein>
    <submittedName>
        <fullName evidence="9">Catechol 1,2-dioxygenase</fullName>
    </submittedName>
</protein>
<dbReference type="InterPro" id="IPR043029">
    <property type="entry name" value="1_2-CTD_multi_dom"/>
</dbReference>
<dbReference type="AlphaFoldDB" id="A0A076F5B8"/>
<dbReference type="GO" id="GO:0008199">
    <property type="term" value="F:ferric iron binding"/>
    <property type="evidence" value="ECO:0007669"/>
    <property type="project" value="InterPro"/>
</dbReference>
<gene>
    <name evidence="9" type="ORF">EP51_42650</name>
</gene>
<dbReference type="InterPro" id="IPR015889">
    <property type="entry name" value="Intradiol_dOase_core"/>
</dbReference>
<keyword evidence="5" id="KW-0560">Oxidoreductase</keyword>
<geneLocation type="plasmid" evidence="9 10">
    <name>pPDG2</name>
</geneLocation>
<dbReference type="InterPro" id="IPR007535">
    <property type="entry name" value="Catechol_dOase_N"/>
</dbReference>
<comment type="similarity">
    <text evidence="2">Belongs to the intradiol ring-cleavage dioxygenase family.</text>
</comment>
<name>A0A076F5B8_RHOOP</name>
<dbReference type="EMBL" id="CP008949">
    <property type="protein sequence ID" value="AII10864.1"/>
    <property type="molecule type" value="Genomic_DNA"/>
</dbReference>
<feature type="region of interest" description="Disordered" evidence="7">
    <location>
        <begin position="1"/>
        <end position="37"/>
    </location>
</feature>
<dbReference type="GO" id="GO:0018576">
    <property type="term" value="F:catechol 1,2-dioxygenase activity"/>
    <property type="evidence" value="ECO:0007669"/>
    <property type="project" value="InterPro"/>
</dbReference>
<evidence type="ECO:0000256" key="1">
    <source>
        <dbReference type="ARBA" id="ARBA00001965"/>
    </source>
</evidence>
<dbReference type="Gene3D" id="2.60.130.10">
    <property type="entry name" value="Aromatic compound dioxygenase"/>
    <property type="match status" value="1"/>
</dbReference>
<feature type="compositionally biased region" description="Basic and acidic residues" evidence="7">
    <location>
        <begin position="20"/>
        <end position="31"/>
    </location>
</feature>
<evidence type="ECO:0000256" key="5">
    <source>
        <dbReference type="ARBA" id="ARBA00023002"/>
    </source>
</evidence>
<evidence type="ECO:0000256" key="7">
    <source>
        <dbReference type="SAM" id="MobiDB-lite"/>
    </source>
</evidence>
<dbReference type="SUPFAM" id="SSF49482">
    <property type="entry name" value="Aromatic compound dioxygenase"/>
    <property type="match status" value="1"/>
</dbReference>
<proteinExistence type="inferred from homology"/>
<evidence type="ECO:0000313" key="9">
    <source>
        <dbReference type="EMBL" id="AII10864.1"/>
    </source>
</evidence>
<dbReference type="InterPro" id="IPR050770">
    <property type="entry name" value="Intradiol_RC_Dioxygenase"/>
</dbReference>
<evidence type="ECO:0000256" key="6">
    <source>
        <dbReference type="ARBA" id="ARBA00023004"/>
    </source>
</evidence>
<organism evidence="9 10">
    <name type="scientific">Rhodococcus opacus</name>
    <name type="common">Nocardia opaca</name>
    <dbReference type="NCBI Taxonomy" id="37919"/>
    <lineage>
        <taxon>Bacteria</taxon>
        <taxon>Bacillati</taxon>
        <taxon>Actinomycetota</taxon>
        <taxon>Actinomycetes</taxon>
        <taxon>Mycobacteriales</taxon>
        <taxon>Nocardiaceae</taxon>
        <taxon>Rhodococcus</taxon>
    </lineage>
</organism>
<dbReference type="GO" id="GO:0009712">
    <property type="term" value="P:catechol-containing compound metabolic process"/>
    <property type="evidence" value="ECO:0007669"/>
    <property type="project" value="InterPro"/>
</dbReference>
<keyword evidence="3" id="KW-0479">Metal-binding</keyword>
<evidence type="ECO:0000259" key="8">
    <source>
        <dbReference type="PROSITE" id="PS00083"/>
    </source>
</evidence>